<name>A0ABW3XB24_9ACTN</name>
<dbReference type="GO" id="GO:0016491">
    <property type="term" value="F:oxidoreductase activity"/>
    <property type="evidence" value="ECO:0007669"/>
    <property type="project" value="UniProtKB-KW"/>
</dbReference>
<dbReference type="PANTHER" id="PTHR24321:SF11">
    <property type="entry name" value="BLR0893 PROTEIN"/>
    <property type="match status" value="1"/>
</dbReference>
<comment type="similarity">
    <text evidence="1">Belongs to the short-chain dehydrogenases/reductases (SDR) family.</text>
</comment>
<dbReference type="InterPro" id="IPR002347">
    <property type="entry name" value="SDR_fam"/>
</dbReference>
<dbReference type="PRINTS" id="PR00081">
    <property type="entry name" value="GDHRDH"/>
</dbReference>
<dbReference type="Gene3D" id="3.40.50.720">
    <property type="entry name" value="NAD(P)-binding Rossmann-like Domain"/>
    <property type="match status" value="1"/>
</dbReference>
<dbReference type="InterPro" id="IPR036291">
    <property type="entry name" value="NAD(P)-bd_dom_sf"/>
</dbReference>
<dbReference type="Pfam" id="PF13561">
    <property type="entry name" value="adh_short_C2"/>
    <property type="match status" value="1"/>
</dbReference>
<accession>A0ABW3XB24</accession>
<evidence type="ECO:0000313" key="3">
    <source>
        <dbReference type="EMBL" id="MFD1306296.1"/>
    </source>
</evidence>
<dbReference type="PROSITE" id="PS00061">
    <property type="entry name" value="ADH_SHORT"/>
    <property type="match status" value="1"/>
</dbReference>
<keyword evidence="4" id="KW-1185">Reference proteome</keyword>
<sequence length="254" mass="25826">MSNRLESKVIIVTGGTSGMGSAFARRAASEGATVLIGARDKERGESTAAEIARDGGKALFVPTDVTVEEEIAHLVDVAVTEFGGLHGAFNNAGGGNIQGTIRSTEASFWDRVIALNLTSVFYSLKHEIPAIIASGGGSVVNNASVVGVAGDPTAVAYSAAKHGVVGLTRSAALDAAKENVRVNALVTGLVNTPLWRGFSADNPEAASTLLGRQPTGRAADEAEIAAFAAFLLSDESPFINGAALAIDGALTAGY</sequence>
<dbReference type="Proteomes" id="UP001597058">
    <property type="component" value="Unassembled WGS sequence"/>
</dbReference>
<proteinExistence type="inferred from homology"/>
<dbReference type="PANTHER" id="PTHR24321">
    <property type="entry name" value="DEHYDROGENASES, SHORT CHAIN"/>
    <property type="match status" value="1"/>
</dbReference>
<organism evidence="3 4">
    <name type="scientific">Streptomyces kaempferi</name>
    <dbReference type="NCBI Taxonomy" id="333725"/>
    <lineage>
        <taxon>Bacteria</taxon>
        <taxon>Bacillati</taxon>
        <taxon>Actinomycetota</taxon>
        <taxon>Actinomycetes</taxon>
        <taxon>Kitasatosporales</taxon>
        <taxon>Streptomycetaceae</taxon>
        <taxon>Streptomyces</taxon>
    </lineage>
</organism>
<dbReference type="RefSeq" id="WP_168525580.1">
    <property type="nucleotide sequence ID" value="NZ_JBHSKH010000091.1"/>
</dbReference>
<dbReference type="EC" id="1.1.1.-" evidence="3"/>
<dbReference type="InterPro" id="IPR020904">
    <property type="entry name" value="Sc_DH/Rdtase_CS"/>
</dbReference>
<reference evidence="4" key="1">
    <citation type="journal article" date="2019" name="Int. J. Syst. Evol. Microbiol.">
        <title>The Global Catalogue of Microorganisms (GCM) 10K type strain sequencing project: providing services to taxonomists for standard genome sequencing and annotation.</title>
        <authorList>
            <consortium name="The Broad Institute Genomics Platform"/>
            <consortium name="The Broad Institute Genome Sequencing Center for Infectious Disease"/>
            <person name="Wu L."/>
            <person name="Ma J."/>
        </authorList>
    </citation>
    <scope>NUCLEOTIDE SEQUENCE [LARGE SCALE GENOMIC DNA]</scope>
    <source>
        <strain evidence="4">CGMCC 4.7020</strain>
    </source>
</reference>
<dbReference type="SUPFAM" id="SSF51735">
    <property type="entry name" value="NAD(P)-binding Rossmann-fold domains"/>
    <property type="match status" value="1"/>
</dbReference>
<dbReference type="EMBL" id="JBHTMM010000010">
    <property type="protein sequence ID" value="MFD1306296.1"/>
    <property type="molecule type" value="Genomic_DNA"/>
</dbReference>
<evidence type="ECO:0000313" key="4">
    <source>
        <dbReference type="Proteomes" id="UP001597058"/>
    </source>
</evidence>
<dbReference type="PRINTS" id="PR00080">
    <property type="entry name" value="SDRFAMILY"/>
</dbReference>
<comment type="caution">
    <text evidence="3">The sequence shown here is derived from an EMBL/GenBank/DDBJ whole genome shotgun (WGS) entry which is preliminary data.</text>
</comment>
<evidence type="ECO:0000256" key="2">
    <source>
        <dbReference type="ARBA" id="ARBA00023002"/>
    </source>
</evidence>
<keyword evidence="2 3" id="KW-0560">Oxidoreductase</keyword>
<protein>
    <submittedName>
        <fullName evidence="3">SDR family NAD(P)-dependent oxidoreductase</fullName>
        <ecNumber evidence="3">1.1.1.-</ecNumber>
    </submittedName>
</protein>
<evidence type="ECO:0000256" key="1">
    <source>
        <dbReference type="ARBA" id="ARBA00006484"/>
    </source>
</evidence>
<gene>
    <name evidence="3" type="ORF">ACFQ5X_10620</name>
</gene>